<sequence>MTDDSTLDLTWAFTAALTDAATDAVRLPDAARELDDRLERASEAGAPLWPNERYGTAHLRGLLDTALDYALTGAPPGEQLAGIAAIAHVADDHQLGERFVFEAAAHWATKVAEYAPVITVIRPGTPEWAHIP</sequence>
<name>A0A2T0Q9I5_9ACTN</name>
<dbReference type="RefSeq" id="WP_106241988.1">
    <property type="nucleotide sequence ID" value="NZ_PVZC01000002.1"/>
</dbReference>
<evidence type="ECO:0000313" key="2">
    <source>
        <dbReference type="Proteomes" id="UP000237846"/>
    </source>
</evidence>
<keyword evidence="2" id="KW-1185">Reference proteome</keyword>
<comment type="caution">
    <text evidence="1">The sequence shown here is derived from an EMBL/GenBank/DDBJ whole genome shotgun (WGS) entry which is preliminary data.</text>
</comment>
<organism evidence="1 2">
    <name type="scientific">Allonocardiopsis opalescens</name>
    <dbReference type="NCBI Taxonomy" id="1144618"/>
    <lineage>
        <taxon>Bacteria</taxon>
        <taxon>Bacillati</taxon>
        <taxon>Actinomycetota</taxon>
        <taxon>Actinomycetes</taxon>
        <taxon>Streptosporangiales</taxon>
        <taxon>Allonocardiopsis</taxon>
    </lineage>
</organism>
<reference evidence="1 2" key="1">
    <citation type="submission" date="2018-03" db="EMBL/GenBank/DDBJ databases">
        <title>Genomic Encyclopedia of Archaeal and Bacterial Type Strains, Phase II (KMG-II): from individual species to whole genera.</title>
        <authorList>
            <person name="Goeker M."/>
        </authorList>
    </citation>
    <scope>NUCLEOTIDE SEQUENCE [LARGE SCALE GENOMIC DNA]</scope>
    <source>
        <strain evidence="1 2">DSM 45601</strain>
    </source>
</reference>
<dbReference type="AlphaFoldDB" id="A0A2T0Q9I5"/>
<evidence type="ECO:0000313" key="1">
    <source>
        <dbReference type="EMBL" id="PRY00513.1"/>
    </source>
</evidence>
<accession>A0A2T0Q9I5</accession>
<dbReference type="OrthoDB" id="3461141at2"/>
<dbReference type="Proteomes" id="UP000237846">
    <property type="component" value="Unassembled WGS sequence"/>
</dbReference>
<protein>
    <submittedName>
        <fullName evidence="1">Uncharacterized protein</fullName>
    </submittedName>
</protein>
<gene>
    <name evidence="1" type="ORF">CLV72_102144</name>
</gene>
<dbReference type="EMBL" id="PVZC01000002">
    <property type="protein sequence ID" value="PRY00513.1"/>
    <property type="molecule type" value="Genomic_DNA"/>
</dbReference>
<proteinExistence type="predicted"/>